<accession>A0A8S5SRJ9</accession>
<keyword evidence="1" id="KW-0175">Coiled coil</keyword>
<feature type="coiled-coil region" evidence="1">
    <location>
        <begin position="147"/>
        <end position="181"/>
    </location>
</feature>
<name>A0A8S5SRJ9_9CAUD</name>
<reference evidence="3" key="1">
    <citation type="journal article" date="2021" name="Proc. Natl. Acad. Sci. U.S.A.">
        <title>A Catalog of Tens of Thousands of Viruses from Human Metagenomes Reveals Hidden Associations with Chronic Diseases.</title>
        <authorList>
            <person name="Tisza M.J."/>
            <person name="Buck C.B."/>
        </authorList>
    </citation>
    <scope>NUCLEOTIDE SEQUENCE</scope>
    <source>
        <strain evidence="3">CtIi724</strain>
    </source>
</reference>
<organism evidence="3">
    <name type="scientific">Podoviridae sp. ctIi724</name>
    <dbReference type="NCBI Taxonomy" id="2827731"/>
    <lineage>
        <taxon>Viruses</taxon>
        <taxon>Duplodnaviria</taxon>
        <taxon>Heunggongvirae</taxon>
        <taxon>Uroviricota</taxon>
        <taxon>Caudoviricetes</taxon>
    </lineage>
</organism>
<feature type="region of interest" description="Disordered" evidence="2">
    <location>
        <begin position="251"/>
        <end position="275"/>
    </location>
</feature>
<evidence type="ECO:0000256" key="2">
    <source>
        <dbReference type="SAM" id="MobiDB-lite"/>
    </source>
</evidence>
<proteinExistence type="predicted"/>
<protein>
    <submittedName>
        <fullName evidence="3">Uncharacterized protein</fullName>
    </submittedName>
</protein>
<sequence>MDIMARPLTLQLFAEGGTAAAPAEGSTGAAAETGDLSKVAYGLQADQQTDPAAEDHAEDKPRDLGKEFDALIKGEYRDVYNKRMQDTIQRRTKGTRETADKYRAAQPLLQMLAERYHVDVADVDGLTKAVAEDDAFYEQEAERLGIGVEQVKTMRKAERENAQLREQLAEQENRRKMDENISKWMQEADEIAAKYPQLDLQQELQNPQFFNALMNGASVEGAYWGLYHDQLIPQAMQFTAQETERKIANKIQAQGKRPTESGAKPPITVKSDVSQLSDADMDEIIRRARRGEKIRF</sequence>
<evidence type="ECO:0000256" key="1">
    <source>
        <dbReference type="SAM" id="Coils"/>
    </source>
</evidence>
<dbReference type="EMBL" id="BK032658">
    <property type="protein sequence ID" value="DAF53576.1"/>
    <property type="molecule type" value="Genomic_DNA"/>
</dbReference>
<evidence type="ECO:0000313" key="3">
    <source>
        <dbReference type="EMBL" id="DAF53576.1"/>
    </source>
</evidence>